<evidence type="ECO:0000256" key="4">
    <source>
        <dbReference type="ARBA" id="ARBA00023163"/>
    </source>
</evidence>
<dbReference type="InterPro" id="IPR058163">
    <property type="entry name" value="LysR-type_TF_proteobact-type"/>
</dbReference>
<evidence type="ECO:0000313" key="6">
    <source>
        <dbReference type="EMBL" id="NIA70347.1"/>
    </source>
</evidence>
<dbReference type="AlphaFoldDB" id="A0A967KA92"/>
<dbReference type="CDD" id="cd08432">
    <property type="entry name" value="PBP2_GcdR_TrpI_HvrB_AmpR_like"/>
    <property type="match status" value="1"/>
</dbReference>
<dbReference type="Gene3D" id="1.10.10.10">
    <property type="entry name" value="Winged helix-like DNA-binding domain superfamily/Winged helix DNA-binding domain"/>
    <property type="match status" value="1"/>
</dbReference>
<dbReference type="InterPro" id="IPR000847">
    <property type="entry name" value="LysR_HTH_N"/>
</dbReference>
<keyword evidence="7" id="KW-1185">Reference proteome</keyword>
<protein>
    <submittedName>
        <fullName evidence="6">LysR family transcriptional regulator</fullName>
    </submittedName>
</protein>
<evidence type="ECO:0000259" key="5">
    <source>
        <dbReference type="PROSITE" id="PS50931"/>
    </source>
</evidence>
<dbReference type="GO" id="GO:0043565">
    <property type="term" value="F:sequence-specific DNA binding"/>
    <property type="evidence" value="ECO:0007669"/>
    <property type="project" value="TreeGrafter"/>
</dbReference>
<sequence>MSNLRRDVHLLRNIVTFQAASCSENFTKAAAELGISRVAVSRQVAELEQAIGQRLFSRNHRKVSLTRSGEAFARSVNPAMDSIADALAQQRSGASESRLSVTVTSAFATYWLMPRLIDFGALYPDIEINLVVSDRYLDIDAELIDVAVRYSPDAPVGDRWLPLVKETIFPIFSPKYVPRTRLDTPEHLRQERLLYLSGRYRPEARWHHWFSQQGLQPPEERSGIHVNTYINMLQAAIEGQGIALAGAPLVDTYLADGTLCAMPNIAPMQRDFFYLYKNPNRIQATVFSDWLETQLKANP</sequence>
<evidence type="ECO:0000256" key="1">
    <source>
        <dbReference type="ARBA" id="ARBA00009437"/>
    </source>
</evidence>
<dbReference type="SUPFAM" id="SSF46785">
    <property type="entry name" value="Winged helix' DNA-binding domain"/>
    <property type="match status" value="1"/>
</dbReference>
<dbReference type="Gene3D" id="3.40.190.10">
    <property type="entry name" value="Periplasmic binding protein-like II"/>
    <property type="match status" value="2"/>
</dbReference>
<dbReference type="InterPro" id="IPR005119">
    <property type="entry name" value="LysR_subst-bd"/>
</dbReference>
<dbReference type="PANTHER" id="PTHR30537:SF74">
    <property type="entry name" value="HTH-TYPE TRANSCRIPTIONAL REGULATOR TRPI"/>
    <property type="match status" value="1"/>
</dbReference>
<reference evidence="6" key="1">
    <citation type="submission" date="2020-03" db="EMBL/GenBank/DDBJ databases">
        <title>Genome of Pelagibius litoralis DSM 21314T.</title>
        <authorList>
            <person name="Wang G."/>
        </authorList>
    </citation>
    <scope>NUCLEOTIDE SEQUENCE</scope>
    <source>
        <strain evidence="6">DSM 21314</strain>
    </source>
</reference>
<name>A0A967KA92_9PROT</name>
<dbReference type="GO" id="GO:0003700">
    <property type="term" value="F:DNA-binding transcription factor activity"/>
    <property type="evidence" value="ECO:0007669"/>
    <property type="project" value="InterPro"/>
</dbReference>
<feature type="domain" description="HTH lysR-type" evidence="5">
    <location>
        <begin position="9"/>
        <end position="66"/>
    </location>
</feature>
<dbReference type="Pfam" id="PF00126">
    <property type="entry name" value="HTH_1"/>
    <property type="match status" value="1"/>
</dbReference>
<keyword evidence="3" id="KW-0238">DNA-binding</keyword>
<dbReference type="InterPro" id="IPR036390">
    <property type="entry name" value="WH_DNA-bd_sf"/>
</dbReference>
<keyword evidence="4" id="KW-0804">Transcription</keyword>
<dbReference type="GO" id="GO:0006351">
    <property type="term" value="P:DNA-templated transcription"/>
    <property type="evidence" value="ECO:0007669"/>
    <property type="project" value="TreeGrafter"/>
</dbReference>
<accession>A0A967KA92</accession>
<dbReference type="PRINTS" id="PR00039">
    <property type="entry name" value="HTHLYSR"/>
</dbReference>
<dbReference type="PROSITE" id="PS50931">
    <property type="entry name" value="HTH_LYSR"/>
    <property type="match status" value="1"/>
</dbReference>
<comment type="caution">
    <text evidence="6">The sequence shown here is derived from an EMBL/GenBank/DDBJ whole genome shotgun (WGS) entry which is preliminary data.</text>
</comment>
<dbReference type="Pfam" id="PF03466">
    <property type="entry name" value="LysR_substrate"/>
    <property type="match status" value="1"/>
</dbReference>
<keyword evidence="2" id="KW-0805">Transcription regulation</keyword>
<proteinExistence type="inferred from homology"/>
<dbReference type="InterPro" id="IPR036388">
    <property type="entry name" value="WH-like_DNA-bd_sf"/>
</dbReference>
<evidence type="ECO:0000256" key="2">
    <source>
        <dbReference type="ARBA" id="ARBA00023015"/>
    </source>
</evidence>
<dbReference type="Proteomes" id="UP000761264">
    <property type="component" value="Unassembled WGS sequence"/>
</dbReference>
<dbReference type="PANTHER" id="PTHR30537">
    <property type="entry name" value="HTH-TYPE TRANSCRIPTIONAL REGULATOR"/>
    <property type="match status" value="1"/>
</dbReference>
<comment type="similarity">
    <text evidence="1">Belongs to the LysR transcriptional regulatory family.</text>
</comment>
<gene>
    <name evidence="6" type="ORF">HBA54_17205</name>
</gene>
<evidence type="ECO:0000256" key="3">
    <source>
        <dbReference type="ARBA" id="ARBA00023125"/>
    </source>
</evidence>
<evidence type="ECO:0000313" key="7">
    <source>
        <dbReference type="Proteomes" id="UP000761264"/>
    </source>
</evidence>
<dbReference type="EMBL" id="JAAQPH010000013">
    <property type="protein sequence ID" value="NIA70347.1"/>
    <property type="molecule type" value="Genomic_DNA"/>
</dbReference>
<organism evidence="6 7">
    <name type="scientific">Pelagibius litoralis</name>
    <dbReference type="NCBI Taxonomy" id="374515"/>
    <lineage>
        <taxon>Bacteria</taxon>
        <taxon>Pseudomonadati</taxon>
        <taxon>Pseudomonadota</taxon>
        <taxon>Alphaproteobacteria</taxon>
        <taxon>Rhodospirillales</taxon>
        <taxon>Rhodovibrionaceae</taxon>
        <taxon>Pelagibius</taxon>
    </lineage>
</organism>
<dbReference type="SUPFAM" id="SSF53850">
    <property type="entry name" value="Periplasmic binding protein-like II"/>
    <property type="match status" value="1"/>
</dbReference>